<keyword evidence="3" id="KW-1185">Reference proteome</keyword>
<dbReference type="Pfam" id="PF08240">
    <property type="entry name" value="ADH_N"/>
    <property type="match status" value="1"/>
</dbReference>
<dbReference type="SMART" id="SM00829">
    <property type="entry name" value="PKS_ER"/>
    <property type="match status" value="1"/>
</dbReference>
<dbReference type="PANTHER" id="PTHR43482">
    <property type="entry name" value="PROTEIN AST1-RELATED"/>
    <property type="match status" value="1"/>
</dbReference>
<dbReference type="AlphaFoldDB" id="A0A4R4T438"/>
<dbReference type="InterPro" id="IPR020843">
    <property type="entry name" value="ER"/>
</dbReference>
<dbReference type="InterPro" id="IPR013154">
    <property type="entry name" value="ADH-like_N"/>
</dbReference>
<name>A0A4R4T438_9ACTN</name>
<dbReference type="Gene3D" id="3.40.50.720">
    <property type="entry name" value="NAD(P)-binding Rossmann-like Domain"/>
    <property type="match status" value="1"/>
</dbReference>
<dbReference type="EMBL" id="SMKI01000277">
    <property type="protein sequence ID" value="TDC71527.1"/>
    <property type="molecule type" value="Genomic_DNA"/>
</dbReference>
<dbReference type="InterPro" id="IPR011032">
    <property type="entry name" value="GroES-like_sf"/>
</dbReference>
<dbReference type="InterPro" id="IPR036291">
    <property type="entry name" value="NAD(P)-bd_dom_sf"/>
</dbReference>
<dbReference type="PANTHER" id="PTHR43482:SF1">
    <property type="entry name" value="PROTEIN AST1-RELATED"/>
    <property type="match status" value="1"/>
</dbReference>
<gene>
    <name evidence="2" type="ORF">E1283_23335</name>
</gene>
<proteinExistence type="predicted"/>
<comment type="caution">
    <text evidence="2">The sequence shown here is derived from an EMBL/GenBank/DDBJ whole genome shotgun (WGS) entry which is preliminary data.</text>
</comment>
<organism evidence="2 3">
    <name type="scientific">Streptomyces hainanensis</name>
    <dbReference type="NCBI Taxonomy" id="402648"/>
    <lineage>
        <taxon>Bacteria</taxon>
        <taxon>Bacillati</taxon>
        <taxon>Actinomycetota</taxon>
        <taxon>Actinomycetes</taxon>
        <taxon>Kitasatosporales</taxon>
        <taxon>Streptomycetaceae</taxon>
        <taxon>Streptomyces</taxon>
    </lineage>
</organism>
<dbReference type="InterPro" id="IPR013149">
    <property type="entry name" value="ADH-like_C"/>
</dbReference>
<dbReference type="Gene3D" id="3.90.180.10">
    <property type="entry name" value="Medium-chain alcohol dehydrogenases, catalytic domain"/>
    <property type="match status" value="1"/>
</dbReference>
<dbReference type="CDD" id="cd05289">
    <property type="entry name" value="MDR_like_2"/>
    <property type="match status" value="1"/>
</dbReference>
<evidence type="ECO:0000259" key="1">
    <source>
        <dbReference type="SMART" id="SM00829"/>
    </source>
</evidence>
<dbReference type="Pfam" id="PF00107">
    <property type="entry name" value="ADH_zinc_N"/>
    <property type="match status" value="1"/>
</dbReference>
<protein>
    <submittedName>
        <fullName evidence="2">NADP-dependent oxidoreductase</fullName>
    </submittedName>
</protein>
<accession>A0A4R4T438</accession>
<dbReference type="InterPro" id="IPR052585">
    <property type="entry name" value="Lipid_raft_assoc_Zn_ADH"/>
</dbReference>
<evidence type="ECO:0000313" key="2">
    <source>
        <dbReference type="EMBL" id="TDC71527.1"/>
    </source>
</evidence>
<dbReference type="SUPFAM" id="SSF50129">
    <property type="entry name" value="GroES-like"/>
    <property type="match status" value="1"/>
</dbReference>
<dbReference type="OrthoDB" id="3727682at2"/>
<dbReference type="GO" id="GO:0016491">
    <property type="term" value="F:oxidoreductase activity"/>
    <property type="evidence" value="ECO:0007669"/>
    <property type="project" value="InterPro"/>
</dbReference>
<dbReference type="Proteomes" id="UP000295345">
    <property type="component" value="Unassembled WGS sequence"/>
</dbReference>
<reference evidence="2 3" key="1">
    <citation type="submission" date="2019-03" db="EMBL/GenBank/DDBJ databases">
        <title>Draft genome sequences of novel Actinobacteria.</title>
        <authorList>
            <person name="Sahin N."/>
            <person name="Ay H."/>
            <person name="Saygin H."/>
        </authorList>
    </citation>
    <scope>NUCLEOTIDE SEQUENCE [LARGE SCALE GENOMIC DNA]</scope>
    <source>
        <strain evidence="2 3">DSM 41900</strain>
    </source>
</reference>
<sequence length="311" mass="30784">MRALTMYEIPGTPVPSELPDPSPAAGELLVRVAASSINGYDAAVAGGLVSHPPPEFPFVLGKDFAGTVDAIGERVGRFSVGEAVFGVVTGAFPGTGSLAEYVTVAEEFGVARIPAGVTPTDAGALGLAGTAALDAIEAVGPAPGDLVLISGATGGVGAFALQYALSAGADVIATARPGRQADFVRELGGDRVRLVDHGDDLLAQVRPMAPNGVSAALHFAGNGEILAELVAAGGRMASTLGFGPVQAAGRGFAVSSVVASPGAATLDRLAADVASGLIRVPITQTYSLAEGARAFTDFTAGALGKLAVALP</sequence>
<feature type="domain" description="Enoyl reductase (ER)" evidence="1">
    <location>
        <begin position="11"/>
        <end position="308"/>
    </location>
</feature>
<evidence type="ECO:0000313" key="3">
    <source>
        <dbReference type="Proteomes" id="UP000295345"/>
    </source>
</evidence>
<dbReference type="SUPFAM" id="SSF51735">
    <property type="entry name" value="NAD(P)-binding Rossmann-fold domains"/>
    <property type="match status" value="1"/>
</dbReference>